<dbReference type="Gene3D" id="2.60.40.1120">
    <property type="entry name" value="Carboxypeptidase-like, regulatory domain"/>
    <property type="match status" value="1"/>
</dbReference>
<dbReference type="Pfam" id="PF13620">
    <property type="entry name" value="CarboxypepD_reg"/>
    <property type="match status" value="1"/>
</dbReference>
<dbReference type="Proteomes" id="UP001165367">
    <property type="component" value="Unassembled WGS sequence"/>
</dbReference>
<keyword evidence="2" id="KW-0675">Receptor</keyword>
<feature type="domain" description="Outer membrane protein beta-barrel" evidence="1">
    <location>
        <begin position="468"/>
        <end position="834"/>
    </location>
</feature>
<dbReference type="SUPFAM" id="SSF49464">
    <property type="entry name" value="Carboxypeptidase regulatory domain-like"/>
    <property type="match status" value="1"/>
</dbReference>
<evidence type="ECO:0000313" key="2">
    <source>
        <dbReference type="EMBL" id="MCG2613066.1"/>
    </source>
</evidence>
<proteinExistence type="predicted"/>
<comment type="caution">
    <text evidence="2">The sequence shown here is derived from an EMBL/GenBank/DDBJ whole genome shotgun (WGS) entry which is preliminary data.</text>
</comment>
<name>A0ABS9KL72_9BACT</name>
<evidence type="ECO:0000259" key="1">
    <source>
        <dbReference type="Pfam" id="PF14905"/>
    </source>
</evidence>
<dbReference type="RefSeq" id="WP_237868291.1">
    <property type="nucleotide sequence ID" value="NZ_JAKLTR010000001.1"/>
</dbReference>
<dbReference type="InterPro" id="IPR008969">
    <property type="entry name" value="CarboxyPept-like_regulatory"/>
</dbReference>
<protein>
    <submittedName>
        <fullName evidence="2">TonB-dependent receptor family protein</fullName>
    </submittedName>
</protein>
<dbReference type="InterPro" id="IPR041700">
    <property type="entry name" value="OMP_b-brl_3"/>
</dbReference>
<dbReference type="EMBL" id="JAKLTR010000001">
    <property type="protein sequence ID" value="MCG2613066.1"/>
    <property type="molecule type" value="Genomic_DNA"/>
</dbReference>
<evidence type="ECO:0000313" key="3">
    <source>
        <dbReference type="Proteomes" id="UP001165367"/>
    </source>
</evidence>
<accession>A0ABS9KL72</accession>
<dbReference type="Pfam" id="PF14905">
    <property type="entry name" value="OMP_b-brl_3"/>
    <property type="match status" value="1"/>
</dbReference>
<organism evidence="2 3">
    <name type="scientific">Terrimonas ginsenosidimutans</name>
    <dbReference type="NCBI Taxonomy" id="2908004"/>
    <lineage>
        <taxon>Bacteria</taxon>
        <taxon>Pseudomonadati</taxon>
        <taxon>Bacteroidota</taxon>
        <taxon>Chitinophagia</taxon>
        <taxon>Chitinophagales</taxon>
        <taxon>Chitinophagaceae</taxon>
        <taxon>Terrimonas</taxon>
    </lineage>
</organism>
<reference evidence="2" key="1">
    <citation type="submission" date="2022-01" db="EMBL/GenBank/DDBJ databases">
        <authorList>
            <person name="Jo J.-H."/>
            <person name="Im W.-T."/>
        </authorList>
    </citation>
    <scope>NUCLEOTIDE SEQUENCE</scope>
    <source>
        <strain evidence="2">NA20</strain>
    </source>
</reference>
<dbReference type="SUPFAM" id="SSF56935">
    <property type="entry name" value="Porins"/>
    <property type="match status" value="1"/>
</dbReference>
<gene>
    <name evidence="2" type="ORF">LZZ85_02205</name>
</gene>
<sequence length="962" mass="106166">MHLRLLFSVLLVSTLSAHSQSVKGKLVDLVDSKPLQGATVTISSLKDSTKSYNEISDSTGVFLFRDLPIDSFFVKVNYSGYAQYRQIVATNDSIPQINLGTLFIPKSVKEIEGVTVVSKVPPAQQKGDTLQLNASQFKVNPDATTEDLIKKMPGITVDRDGTVTAQGEQVRKVTIDGREFFGDDATAALRNLPSDVVDKIQVFDRLSDQAAFTGFDDGNSQKALNIVTKSGIKNGQFGRIFAGYGTDERYSAGGNVSFFKGDRRLSFVGNFNNINQQNFASQDLLGVTSSGNNRGGGNFGGGGGGRGGAGGGNFGGGGGNFGGGGNNFSVGQQSGISKTNSVGINFSDKYGKKVDMQASYFFNNSTTTNERIVRSQLPVDIKTQFTDQNSRSSTTNTNHRFNMRLEYRIDSSNSIIINPSLSFQNNESVSQSIGKTYYGLNDSLNTSDNISRSNRDGYNIRNNILYRHNFKKRGRTFSLNLNTTFNKNNGESFNNVAYRFFDSNPPTDSLQNQYRDNPTSGYNLSANFSYTEPIGKGQLQFSYNPSYQKNKADQQTFAYEPFTDKYSVFDPALSNRFDNTVTTQNGGLTYRLGPSRDNQFSVGVNFQNSRLQSDRILPTPTTVDQSFNNFLPNLMWSKRMNAKNSFRIFYRANVNFPSVTQLQDVVDISNPLRVSMGNPGLKQSYTHFVSGRYTFTNTQKGQTFFANIFLQTAQDYITSAIFSPRLGDSTIAPGTELKRGSQLTKPVNLDGYKSLSTFFTYSMPVNFIKSTINLNAGFTYNRLPGLFNQEQTVTNNFVYSGGLVVASNISEFVDFNLSYNARINNANTTTQSTGDNSYVNQAVGGQVNLLTKNGWFIQNDVIYQSNTGLAEGLNTNFVLWNAGFGKKFLKNRAGELKLSVFDLLKQNQSVTRTVTGLEIVDEQNNVLQQYFMLTFTYSLKNFGTARPSRGPQGGGGRPMMNF</sequence>
<keyword evidence="3" id="KW-1185">Reference proteome</keyword>